<reference evidence="1 2" key="1">
    <citation type="journal article" date="2022" name="Plant J.">
        <title>Chromosome-level genome of Camellia lanceoleosa provides a valuable resource for understanding genome evolution and self-incompatibility.</title>
        <authorList>
            <person name="Gong W."/>
            <person name="Xiao S."/>
            <person name="Wang L."/>
            <person name="Liao Z."/>
            <person name="Chang Y."/>
            <person name="Mo W."/>
            <person name="Hu G."/>
            <person name="Li W."/>
            <person name="Zhao G."/>
            <person name="Zhu H."/>
            <person name="Hu X."/>
            <person name="Ji K."/>
            <person name="Xiang X."/>
            <person name="Song Q."/>
            <person name="Yuan D."/>
            <person name="Jin S."/>
            <person name="Zhang L."/>
        </authorList>
    </citation>
    <scope>NUCLEOTIDE SEQUENCE [LARGE SCALE GENOMIC DNA]</scope>
    <source>
        <strain evidence="1">SQ_2022a</strain>
    </source>
</reference>
<dbReference type="Proteomes" id="UP001060215">
    <property type="component" value="Chromosome 12"/>
</dbReference>
<accession>A0ACC0G2T8</accession>
<protein>
    <submittedName>
        <fullName evidence="1">Pentatricopeptide repeat-containing protein</fullName>
    </submittedName>
</protein>
<dbReference type="EMBL" id="CM045769">
    <property type="protein sequence ID" value="KAI7994657.1"/>
    <property type="molecule type" value="Genomic_DNA"/>
</dbReference>
<organism evidence="1 2">
    <name type="scientific">Camellia lanceoleosa</name>
    <dbReference type="NCBI Taxonomy" id="1840588"/>
    <lineage>
        <taxon>Eukaryota</taxon>
        <taxon>Viridiplantae</taxon>
        <taxon>Streptophyta</taxon>
        <taxon>Embryophyta</taxon>
        <taxon>Tracheophyta</taxon>
        <taxon>Spermatophyta</taxon>
        <taxon>Magnoliopsida</taxon>
        <taxon>eudicotyledons</taxon>
        <taxon>Gunneridae</taxon>
        <taxon>Pentapetalae</taxon>
        <taxon>asterids</taxon>
        <taxon>Ericales</taxon>
        <taxon>Theaceae</taxon>
        <taxon>Camellia</taxon>
    </lineage>
</organism>
<name>A0ACC0G2T8_9ERIC</name>
<evidence type="ECO:0000313" key="1">
    <source>
        <dbReference type="EMBL" id="KAI7994657.1"/>
    </source>
</evidence>
<evidence type="ECO:0000313" key="2">
    <source>
        <dbReference type="Proteomes" id="UP001060215"/>
    </source>
</evidence>
<gene>
    <name evidence="1" type="ORF">LOK49_LG11G02209</name>
</gene>
<sequence>MAVKFKLTKSTLCLSSQSLEKFIKTQKNLSKPPPTLWSDRHDDELTTLTDPYNLGVRMLTLNHPVLRTLESSSVSLKQFNQIHTQLIVSNLFQHPLASSRVVKKLCSSPSTVSHAIALFDQLKEPDAFVCNTIVRSLVNWSDPHGAFAFYCHQMVGRFVLPNHYTFPILAKVCAEIGSVQEGEKIHARIVKFGFELDLFVRNALIHIWNSMIAGYVAVGDMGEAKELFEKMPFRDVISWNSLIDGYARIGNVSAAREYFDQMPFRNVVSWNTMLALYARSKDYSECLRLFDRMMEGGDAKLNEATLVSVLTACAHLGRLDREMFDGMPNKNVVSWNSMIMGYGMLGHGEKALEMFMEMEKRGLLPNDATFICILSVCAHAGMVLEGWWYFDLMRHVYMIEPKVEHYGCMVDLLGRAGLMKDSEVLIKKMPMEAGPALWGALLSACRSHSNLELGEIVAKRLIELKPGDIGPYVLLSNIYAAEGRWDDVENVRKMMTNRGLQKVVGSSLIELGDFRGEFCQGSDSDHKRSMLYSMLSEMGAQMKLL</sequence>
<comment type="caution">
    <text evidence="1">The sequence shown here is derived from an EMBL/GenBank/DDBJ whole genome shotgun (WGS) entry which is preliminary data.</text>
</comment>
<proteinExistence type="predicted"/>
<keyword evidence="2" id="KW-1185">Reference proteome</keyword>